<evidence type="ECO:0000259" key="1">
    <source>
        <dbReference type="Pfam" id="PF09346"/>
    </source>
</evidence>
<dbReference type="RefSeq" id="WP_184192748.1">
    <property type="nucleotide sequence ID" value="NZ_JACHGW010000001.1"/>
</dbReference>
<protein>
    <recommendedName>
        <fullName evidence="1">Knr4/Smi1-like domain-containing protein</fullName>
    </recommendedName>
</protein>
<dbReference type="Pfam" id="PF09346">
    <property type="entry name" value="SMI1_KNR4"/>
    <property type="match status" value="1"/>
</dbReference>
<name>A0A7W9SM32_ARMRO</name>
<keyword evidence="3" id="KW-1185">Reference proteome</keyword>
<dbReference type="AlphaFoldDB" id="A0A7W9SM32"/>
<dbReference type="Gene3D" id="3.40.1580.10">
    <property type="entry name" value="SMI1/KNR4-like"/>
    <property type="match status" value="1"/>
</dbReference>
<proteinExistence type="predicted"/>
<dbReference type="InterPro" id="IPR037883">
    <property type="entry name" value="Knr4/Smi1-like_sf"/>
</dbReference>
<organism evidence="2 3">
    <name type="scientific">Armatimonas rosea</name>
    <dbReference type="NCBI Taxonomy" id="685828"/>
    <lineage>
        <taxon>Bacteria</taxon>
        <taxon>Bacillati</taxon>
        <taxon>Armatimonadota</taxon>
        <taxon>Armatimonadia</taxon>
        <taxon>Armatimonadales</taxon>
        <taxon>Armatimonadaceae</taxon>
        <taxon>Armatimonas</taxon>
    </lineage>
</organism>
<dbReference type="EMBL" id="JACHGW010000001">
    <property type="protein sequence ID" value="MBB6049130.1"/>
    <property type="molecule type" value="Genomic_DNA"/>
</dbReference>
<dbReference type="InterPro" id="IPR018958">
    <property type="entry name" value="Knr4/Smi1-like_dom"/>
</dbReference>
<evidence type="ECO:0000313" key="2">
    <source>
        <dbReference type="EMBL" id="MBB6049130.1"/>
    </source>
</evidence>
<feature type="domain" description="Knr4/Smi1-like" evidence="1">
    <location>
        <begin position="73"/>
        <end position="171"/>
    </location>
</feature>
<comment type="caution">
    <text evidence="2">The sequence shown here is derived from an EMBL/GenBank/DDBJ whole genome shotgun (WGS) entry which is preliminary data.</text>
</comment>
<dbReference type="Proteomes" id="UP000520814">
    <property type="component" value="Unassembled WGS sequence"/>
</dbReference>
<evidence type="ECO:0000313" key="3">
    <source>
        <dbReference type="Proteomes" id="UP000520814"/>
    </source>
</evidence>
<gene>
    <name evidence="2" type="ORF">HNQ39_000892</name>
</gene>
<accession>A0A7W9SM32</accession>
<dbReference type="SUPFAM" id="SSF160631">
    <property type="entry name" value="SMI1/KNR4-like"/>
    <property type="match status" value="1"/>
</dbReference>
<sequence length="202" mass="22661">MIRWPEVFDEAYPMPGATDDVCEAFLEEIGQPLTAQELAEIRASQSNPFFETDPLYASWEPLDPVLWPLPQRPLPPAYLSLLQWSNGGEFRTGERWFQFFPTHDLRPILLSYCLPEYMPYALPFAFNGSGTFYLFDLRSPAVDGEYPIVCAHAGNLGWEPEACFALAGSFITLCQGTLEIDKLRHGSGGERGFPRSSAESQA</sequence>
<reference evidence="2 3" key="1">
    <citation type="submission" date="2020-08" db="EMBL/GenBank/DDBJ databases">
        <title>Genomic Encyclopedia of Type Strains, Phase IV (KMG-IV): sequencing the most valuable type-strain genomes for metagenomic binning, comparative biology and taxonomic classification.</title>
        <authorList>
            <person name="Goeker M."/>
        </authorList>
    </citation>
    <scope>NUCLEOTIDE SEQUENCE [LARGE SCALE GENOMIC DNA]</scope>
    <source>
        <strain evidence="2 3">DSM 23562</strain>
    </source>
</reference>